<dbReference type="Proteomes" id="UP001501455">
    <property type="component" value="Unassembled WGS sequence"/>
</dbReference>
<reference evidence="5" key="1">
    <citation type="journal article" date="2019" name="Int. J. Syst. Evol. Microbiol.">
        <title>The Global Catalogue of Microorganisms (GCM) 10K type strain sequencing project: providing services to taxonomists for standard genome sequencing and annotation.</title>
        <authorList>
            <consortium name="The Broad Institute Genomics Platform"/>
            <consortium name="The Broad Institute Genome Sequencing Center for Infectious Disease"/>
            <person name="Wu L."/>
            <person name="Ma J."/>
        </authorList>
    </citation>
    <scope>NUCLEOTIDE SEQUENCE [LARGE SCALE GENOMIC DNA]</scope>
    <source>
        <strain evidence="5">JCM 4816</strain>
    </source>
</reference>
<dbReference type="Gene3D" id="3.40.50.720">
    <property type="entry name" value="NAD(P)-binding Rossmann-like Domain"/>
    <property type="match status" value="1"/>
</dbReference>
<organism evidence="4 5">
    <name type="scientific">Streptomyces prasinosporus</name>
    <dbReference type="NCBI Taxonomy" id="68256"/>
    <lineage>
        <taxon>Bacteria</taxon>
        <taxon>Bacillati</taxon>
        <taxon>Actinomycetota</taxon>
        <taxon>Actinomycetes</taxon>
        <taxon>Kitasatosporales</taxon>
        <taxon>Streptomycetaceae</taxon>
        <taxon>Streptomyces</taxon>
        <taxon>Streptomyces albogriseolus group</taxon>
    </lineage>
</organism>
<dbReference type="PANTHER" id="PTHR24320">
    <property type="entry name" value="RETINOL DEHYDROGENASE"/>
    <property type="match status" value="1"/>
</dbReference>
<evidence type="ECO:0000256" key="2">
    <source>
        <dbReference type="ARBA" id="ARBA00023002"/>
    </source>
</evidence>
<evidence type="ECO:0000256" key="3">
    <source>
        <dbReference type="RuleBase" id="RU000363"/>
    </source>
</evidence>
<dbReference type="SUPFAM" id="SSF51735">
    <property type="entry name" value="NAD(P)-binding Rossmann-fold domains"/>
    <property type="match status" value="1"/>
</dbReference>
<name>A0ABP6TX95_9ACTN</name>
<dbReference type="PANTHER" id="PTHR24320:SF148">
    <property type="entry name" value="NAD(P)-BINDING ROSSMANN-FOLD SUPERFAMILY PROTEIN"/>
    <property type="match status" value="1"/>
</dbReference>
<evidence type="ECO:0000313" key="5">
    <source>
        <dbReference type="Proteomes" id="UP001501455"/>
    </source>
</evidence>
<dbReference type="PRINTS" id="PR00081">
    <property type="entry name" value="GDHRDH"/>
</dbReference>
<dbReference type="PRINTS" id="PR00080">
    <property type="entry name" value="SDRFAMILY"/>
</dbReference>
<keyword evidence="5" id="KW-1185">Reference proteome</keyword>
<keyword evidence="2" id="KW-0560">Oxidoreductase</keyword>
<evidence type="ECO:0000313" key="4">
    <source>
        <dbReference type="EMBL" id="GAA3499986.1"/>
    </source>
</evidence>
<sequence length="417" mass="41730">MPWVREAVPDQSGRIALVTGGSGGVGLETARVLAARGAHVILACRDPERGREALVGAGGGAEAVRLDLASLASVRRAAAEVRRRYGRLDLLVNNAGVMFPPYGRTADGFEAHVGVNHLGHFALTGLLLDLLTGVPGSRVVTVSSLAHRVGRGGFGAVRARSAGGWRSGAAYGRSKLANLLFARALQRRLAEAGARTVSVAAHPGLSPTGLWHGGLPGPLRPVVAAALRWPGPAGAGGGVAVVAGGDGSGGGGWRLPGAGRGVRDPWGAGAGAFQPAVAGCGGAGEAVGAVRGTDGRALRVRAGVRGRVRLGRVPGDGCRGVTAVAETDAGRAGRGARQVLPVAGWAWLWRDFEAVLGDGAGPEMAAVTRQEVPADAEPGAAEPVGGVVAAVISDLVRGSSSDVLDSGCEPPVGLRAA</sequence>
<evidence type="ECO:0008006" key="6">
    <source>
        <dbReference type="Google" id="ProtNLM"/>
    </source>
</evidence>
<accession>A0ABP6TX95</accession>
<protein>
    <recommendedName>
        <fullName evidence="6">SDR family NAD(P)-dependent oxidoreductase</fullName>
    </recommendedName>
</protein>
<proteinExistence type="inferred from homology"/>
<comment type="similarity">
    <text evidence="1 3">Belongs to the short-chain dehydrogenases/reductases (SDR) family.</text>
</comment>
<comment type="caution">
    <text evidence="4">The sequence shown here is derived from an EMBL/GenBank/DDBJ whole genome shotgun (WGS) entry which is preliminary data.</text>
</comment>
<gene>
    <name evidence="4" type="ORF">GCM10019016_070910</name>
</gene>
<evidence type="ECO:0000256" key="1">
    <source>
        <dbReference type="ARBA" id="ARBA00006484"/>
    </source>
</evidence>
<dbReference type="InterPro" id="IPR036291">
    <property type="entry name" value="NAD(P)-bd_dom_sf"/>
</dbReference>
<dbReference type="Pfam" id="PF00106">
    <property type="entry name" value="adh_short"/>
    <property type="match status" value="1"/>
</dbReference>
<dbReference type="EMBL" id="BAAAXF010000051">
    <property type="protein sequence ID" value="GAA3499986.1"/>
    <property type="molecule type" value="Genomic_DNA"/>
</dbReference>
<dbReference type="InterPro" id="IPR002347">
    <property type="entry name" value="SDR_fam"/>
</dbReference>